<dbReference type="eggNOG" id="COG4942">
    <property type="taxonomic scope" value="Bacteria"/>
</dbReference>
<keyword evidence="5" id="KW-1185">Reference proteome</keyword>
<organism evidence="4 5">
    <name type="scientific">Virgibacillus massiliensis</name>
    <dbReference type="NCBI Taxonomy" id="1462526"/>
    <lineage>
        <taxon>Bacteria</taxon>
        <taxon>Bacillati</taxon>
        <taxon>Bacillota</taxon>
        <taxon>Bacilli</taxon>
        <taxon>Bacillales</taxon>
        <taxon>Bacillaceae</taxon>
        <taxon>Virgibacillus</taxon>
    </lineage>
</organism>
<dbReference type="Proteomes" id="UP000028875">
    <property type="component" value="Unassembled WGS sequence"/>
</dbReference>
<dbReference type="AlphaFoldDB" id="A0A024QAD5"/>
<dbReference type="InterPro" id="IPR050570">
    <property type="entry name" value="Cell_wall_metabolism_enzyme"/>
</dbReference>
<keyword evidence="2" id="KW-0812">Transmembrane</keyword>
<dbReference type="CDD" id="cd12797">
    <property type="entry name" value="M23_peptidase"/>
    <property type="match status" value="1"/>
</dbReference>
<dbReference type="PANTHER" id="PTHR21666">
    <property type="entry name" value="PEPTIDASE-RELATED"/>
    <property type="match status" value="1"/>
</dbReference>
<reference evidence="4 5" key="1">
    <citation type="submission" date="2014-03" db="EMBL/GenBank/DDBJ databases">
        <authorList>
            <person name="Urmite Genomes U."/>
        </authorList>
    </citation>
    <scope>NUCLEOTIDE SEQUENCE [LARGE SCALE GENOMIC DNA]</scope>
    <source>
        <strain evidence="4 5">Vm-5</strain>
    </source>
</reference>
<dbReference type="Gene3D" id="2.70.70.10">
    <property type="entry name" value="Glucose Permease (Domain IIA)"/>
    <property type="match status" value="1"/>
</dbReference>
<dbReference type="EMBL" id="CCDP010000001">
    <property type="protein sequence ID" value="CDQ39439.1"/>
    <property type="molecule type" value="Genomic_DNA"/>
</dbReference>
<proteinExistence type="predicted"/>
<keyword evidence="2" id="KW-0472">Membrane</keyword>
<dbReference type="SUPFAM" id="SSF51261">
    <property type="entry name" value="Duplicated hybrid motif"/>
    <property type="match status" value="1"/>
</dbReference>
<dbReference type="Pfam" id="PF01551">
    <property type="entry name" value="Peptidase_M23"/>
    <property type="match status" value="1"/>
</dbReference>
<feature type="compositionally biased region" description="Basic residues" evidence="1">
    <location>
        <begin position="1"/>
        <end position="10"/>
    </location>
</feature>
<feature type="region of interest" description="Disordered" evidence="1">
    <location>
        <begin position="1"/>
        <end position="33"/>
    </location>
</feature>
<gene>
    <name evidence="4" type="primary">spoIVFA</name>
    <name evidence="4" type="ORF">BN990_01740</name>
</gene>
<evidence type="ECO:0000256" key="1">
    <source>
        <dbReference type="SAM" id="MobiDB-lite"/>
    </source>
</evidence>
<feature type="domain" description="M23ase beta-sheet core" evidence="3">
    <location>
        <begin position="156"/>
        <end position="246"/>
    </location>
</feature>
<accession>A0A024QAD5</accession>
<evidence type="ECO:0000256" key="2">
    <source>
        <dbReference type="SAM" id="Phobius"/>
    </source>
</evidence>
<feature type="transmembrane region" description="Helical" evidence="2">
    <location>
        <begin position="66"/>
        <end position="86"/>
    </location>
</feature>
<dbReference type="STRING" id="1462526.BN990_01740"/>
<evidence type="ECO:0000259" key="3">
    <source>
        <dbReference type="Pfam" id="PF01551"/>
    </source>
</evidence>
<dbReference type="InterPro" id="IPR011055">
    <property type="entry name" value="Dup_hybrid_motif"/>
</dbReference>
<dbReference type="RefSeq" id="WP_021290980.1">
    <property type="nucleotide sequence ID" value="NZ_BNER01000002.1"/>
</dbReference>
<dbReference type="InterPro" id="IPR016047">
    <property type="entry name" value="M23ase_b-sheet_dom"/>
</dbReference>
<reference evidence="5" key="2">
    <citation type="submission" date="2014-05" db="EMBL/GenBank/DDBJ databases">
        <title>Draft genome sequence of Virgibacillus massiliensis Vm-5.</title>
        <authorList>
            <person name="Khelaifia S."/>
            <person name="Croce O."/>
            <person name="Lagier J.C."/>
            <person name="Raoult D."/>
        </authorList>
    </citation>
    <scope>NUCLEOTIDE SEQUENCE [LARGE SCALE GENOMIC DNA]</scope>
    <source>
        <strain evidence="5">Vm-5</strain>
    </source>
</reference>
<comment type="caution">
    <text evidence="4">The sequence shown here is derived from an EMBL/GenBank/DDBJ whole genome shotgun (WGS) entry which is preliminary data.</text>
</comment>
<evidence type="ECO:0000313" key="5">
    <source>
        <dbReference type="Proteomes" id="UP000028875"/>
    </source>
</evidence>
<sequence>MMSKGVKKVRQSIEQRKKARGVPTKGKPSKQVIPPFLQEEEKHGYAPVFSDPGYPSKSKGKTVTNFLLKGTLSILLFLGVALLWQVESPVLQSPKEWTGSALTEEFPFAKVNVWYQETFGSPLAFVPDNQSENVTSNASAMPVNGNVTETFQTNGTGIKIAPTGESTVTALQEGVVIFAGNDKETNKTIVVQHPDSSKTTYGYLSNIDVHIYQHVTANQTIGQFSPTQESQSVFFSIEKDNDYIDPVQVLKVDDTQ</sequence>
<evidence type="ECO:0000313" key="4">
    <source>
        <dbReference type="EMBL" id="CDQ39439.1"/>
    </source>
</evidence>
<protein>
    <submittedName>
        <fullName evidence="4">Stage IV sporulation protein FA</fullName>
    </submittedName>
</protein>
<dbReference type="GO" id="GO:0004222">
    <property type="term" value="F:metalloendopeptidase activity"/>
    <property type="evidence" value="ECO:0007669"/>
    <property type="project" value="TreeGrafter"/>
</dbReference>
<name>A0A024QAD5_9BACI</name>
<keyword evidence="2" id="KW-1133">Transmembrane helix</keyword>
<dbReference type="PANTHER" id="PTHR21666:SF274">
    <property type="entry name" value="STAGE IV SPORULATION PROTEIN FA"/>
    <property type="match status" value="1"/>
</dbReference>